<dbReference type="EMBL" id="JFKC01000012">
    <property type="protein sequence ID" value="OSQ49915.1"/>
    <property type="molecule type" value="Genomic_DNA"/>
</dbReference>
<feature type="compositionally biased region" description="Pro residues" evidence="1">
    <location>
        <begin position="124"/>
        <end position="133"/>
    </location>
</feature>
<feature type="compositionally biased region" description="Basic and acidic residues" evidence="1">
    <location>
        <begin position="135"/>
        <end position="153"/>
    </location>
</feature>
<feature type="transmembrane region" description="Helical" evidence="2">
    <location>
        <begin position="70"/>
        <end position="89"/>
    </location>
</feature>
<protein>
    <submittedName>
        <fullName evidence="3">Exlusion protein FxsA</fullName>
    </submittedName>
</protein>
<dbReference type="PANTHER" id="PTHR35335:SF1">
    <property type="entry name" value="UPF0716 PROTEIN FXSA"/>
    <property type="match status" value="1"/>
</dbReference>
<evidence type="ECO:0000313" key="3">
    <source>
        <dbReference type="EMBL" id="OSQ49915.1"/>
    </source>
</evidence>
<dbReference type="RefSeq" id="WP_085638327.1">
    <property type="nucleotide sequence ID" value="NZ_JFKC01000012.1"/>
</dbReference>
<dbReference type="Pfam" id="PF04186">
    <property type="entry name" value="FxsA"/>
    <property type="match status" value="1"/>
</dbReference>
<feature type="region of interest" description="Disordered" evidence="1">
    <location>
        <begin position="120"/>
        <end position="164"/>
    </location>
</feature>
<reference evidence="3 4" key="1">
    <citation type="submission" date="2014-03" db="EMBL/GenBank/DDBJ databases">
        <title>The draft genome sequence of Marivita geojedonensis KCTC 23882.</title>
        <authorList>
            <person name="Lai Q."/>
            <person name="Shao Z."/>
        </authorList>
    </citation>
    <scope>NUCLEOTIDE SEQUENCE [LARGE SCALE GENOMIC DNA]</scope>
    <source>
        <strain evidence="3 4">DPG-138</strain>
    </source>
</reference>
<keyword evidence="2" id="KW-0472">Membrane</keyword>
<dbReference type="PANTHER" id="PTHR35335">
    <property type="entry name" value="UPF0716 PROTEIN FXSA"/>
    <property type="match status" value="1"/>
</dbReference>
<name>A0A1X4NJT9_9RHOB</name>
<dbReference type="STRING" id="1123756.MGEO_12825"/>
<keyword evidence="2" id="KW-1133">Transmembrane helix</keyword>
<dbReference type="Proteomes" id="UP000193926">
    <property type="component" value="Unassembled WGS sequence"/>
</dbReference>
<comment type="caution">
    <text evidence="3">The sequence shown here is derived from an EMBL/GenBank/DDBJ whole genome shotgun (WGS) entry which is preliminary data.</text>
</comment>
<feature type="transmembrane region" description="Helical" evidence="2">
    <location>
        <begin position="28"/>
        <end position="49"/>
    </location>
</feature>
<sequence>MWLFVAFLLVPLIEIGLFIQIGGLIGLWPTLGIVVLTAILGTFLVRSQGIMALNNLRGSFSRLEDPSEPLAHGAMILLAGALLLTPGFFTDAVGFALLMPPVRLALISYMRKHIKVQRFEMGPQPDPFDPNPRPRPRDTVIDGDFHDVTETKKPTHQGSGWTKH</sequence>
<proteinExistence type="predicted"/>
<evidence type="ECO:0000313" key="4">
    <source>
        <dbReference type="Proteomes" id="UP000193926"/>
    </source>
</evidence>
<keyword evidence="2" id="KW-0812">Transmembrane</keyword>
<dbReference type="GO" id="GO:0016020">
    <property type="term" value="C:membrane"/>
    <property type="evidence" value="ECO:0007669"/>
    <property type="project" value="InterPro"/>
</dbReference>
<accession>A0A1X4NJT9</accession>
<dbReference type="NCBIfam" id="NF008528">
    <property type="entry name" value="PRK11463.1-2"/>
    <property type="match status" value="1"/>
</dbReference>
<gene>
    <name evidence="3" type="ORF">MGEO_12825</name>
</gene>
<evidence type="ECO:0000256" key="1">
    <source>
        <dbReference type="SAM" id="MobiDB-lite"/>
    </source>
</evidence>
<dbReference type="InterPro" id="IPR007313">
    <property type="entry name" value="FxsA"/>
</dbReference>
<organism evidence="3 4">
    <name type="scientific">Marivita geojedonensis</name>
    <dbReference type="NCBI Taxonomy" id="1123756"/>
    <lineage>
        <taxon>Bacteria</taxon>
        <taxon>Pseudomonadati</taxon>
        <taxon>Pseudomonadota</taxon>
        <taxon>Alphaproteobacteria</taxon>
        <taxon>Rhodobacterales</taxon>
        <taxon>Roseobacteraceae</taxon>
        <taxon>Marivita</taxon>
    </lineage>
</organism>
<dbReference type="OrthoDB" id="9792788at2"/>
<keyword evidence="4" id="KW-1185">Reference proteome</keyword>
<evidence type="ECO:0000256" key="2">
    <source>
        <dbReference type="SAM" id="Phobius"/>
    </source>
</evidence>
<dbReference type="AlphaFoldDB" id="A0A1X4NJT9"/>